<dbReference type="Pfam" id="PF00440">
    <property type="entry name" value="TetR_N"/>
    <property type="match status" value="1"/>
</dbReference>
<evidence type="ECO:0000256" key="1">
    <source>
        <dbReference type="ARBA" id="ARBA00023125"/>
    </source>
</evidence>
<gene>
    <name evidence="4" type="ORF">FD02_GL001496</name>
</gene>
<feature type="domain" description="HTH tetR-type" evidence="3">
    <location>
        <begin position="3"/>
        <end position="63"/>
    </location>
</feature>
<name>A0A0R1JN12_9LACO</name>
<dbReference type="PROSITE" id="PS50977">
    <property type="entry name" value="HTH_TETR_2"/>
    <property type="match status" value="1"/>
</dbReference>
<protein>
    <recommendedName>
        <fullName evidence="3">HTH tetR-type domain-containing protein</fullName>
    </recommendedName>
</protein>
<dbReference type="PANTHER" id="PTHR43479">
    <property type="entry name" value="ACREF/ENVCD OPERON REPRESSOR-RELATED"/>
    <property type="match status" value="1"/>
</dbReference>
<dbReference type="SUPFAM" id="SSF46689">
    <property type="entry name" value="Homeodomain-like"/>
    <property type="match status" value="1"/>
</dbReference>
<accession>A0A0R1JN12</accession>
<dbReference type="PANTHER" id="PTHR43479:SF7">
    <property type="entry name" value="TETR-FAMILY TRANSCRIPTIONAL REGULATOR"/>
    <property type="match status" value="1"/>
</dbReference>
<dbReference type="InterPro" id="IPR009057">
    <property type="entry name" value="Homeodomain-like_sf"/>
</dbReference>
<evidence type="ECO:0000259" key="3">
    <source>
        <dbReference type="PROSITE" id="PS50977"/>
    </source>
</evidence>
<dbReference type="RefSeq" id="WP_056951003.1">
    <property type="nucleotide sequence ID" value="NZ_AZDJ01000022.1"/>
</dbReference>
<comment type="caution">
    <text evidence="4">The sequence shown here is derived from an EMBL/GenBank/DDBJ whole genome shotgun (WGS) entry which is preliminary data.</text>
</comment>
<dbReference type="InterPro" id="IPR001647">
    <property type="entry name" value="HTH_TetR"/>
</dbReference>
<proteinExistence type="predicted"/>
<feature type="DNA-binding region" description="H-T-H motif" evidence="2">
    <location>
        <begin position="26"/>
        <end position="45"/>
    </location>
</feature>
<sequence length="209" mass="23469">MANSTEVKIKAAFVGLLNQTSFEQVTISDITRAAHINRGTFYLHYVDKYALLTSYEDDLASQLDQLLHELADSLTLESLRTNGIYSLNTVASIIEFVANEFGLIQVLFGPNGDPKFEPRLRRIVKDAISTAVYHIKGTRQLTPALPTEFAWELIISGLFDIIKCWLRQADPVSPETITAIVMKTRFMTPLDMLGIEDLPTRGDLIHDIK</sequence>
<evidence type="ECO:0000256" key="2">
    <source>
        <dbReference type="PROSITE-ProRule" id="PRU00335"/>
    </source>
</evidence>
<reference evidence="4 5" key="1">
    <citation type="journal article" date="2015" name="Genome Announc.">
        <title>Expanding the biotechnology potential of lactobacilli through comparative genomics of 213 strains and associated genera.</title>
        <authorList>
            <person name="Sun Z."/>
            <person name="Harris H.M."/>
            <person name="McCann A."/>
            <person name="Guo C."/>
            <person name="Argimon S."/>
            <person name="Zhang W."/>
            <person name="Yang X."/>
            <person name="Jeffery I.B."/>
            <person name="Cooney J.C."/>
            <person name="Kagawa T.F."/>
            <person name="Liu W."/>
            <person name="Song Y."/>
            <person name="Salvetti E."/>
            <person name="Wrobel A."/>
            <person name="Rasinkangas P."/>
            <person name="Parkhill J."/>
            <person name="Rea M.C."/>
            <person name="O'Sullivan O."/>
            <person name="Ritari J."/>
            <person name="Douillard F.P."/>
            <person name="Paul Ross R."/>
            <person name="Yang R."/>
            <person name="Briner A.E."/>
            <person name="Felis G.E."/>
            <person name="de Vos W.M."/>
            <person name="Barrangou R."/>
            <person name="Klaenhammer T.R."/>
            <person name="Caufield P.W."/>
            <person name="Cui Y."/>
            <person name="Zhang H."/>
            <person name="O'Toole P.W."/>
        </authorList>
    </citation>
    <scope>NUCLEOTIDE SEQUENCE [LARGE SCALE GENOMIC DNA]</scope>
    <source>
        <strain evidence="4 5">JCM 17158</strain>
    </source>
</reference>
<dbReference type="InterPro" id="IPR050624">
    <property type="entry name" value="HTH-type_Tx_Regulator"/>
</dbReference>
<evidence type="ECO:0000313" key="5">
    <source>
        <dbReference type="Proteomes" id="UP000051804"/>
    </source>
</evidence>
<dbReference type="Pfam" id="PF14278">
    <property type="entry name" value="TetR_C_8"/>
    <property type="match status" value="1"/>
</dbReference>
<evidence type="ECO:0000313" key="4">
    <source>
        <dbReference type="EMBL" id="KRK72523.1"/>
    </source>
</evidence>
<keyword evidence="1 2" id="KW-0238">DNA-binding</keyword>
<dbReference type="OrthoDB" id="9810250at2"/>
<dbReference type="STRING" id="1291734.FD02_GL001496"/>
<dbReference type="EMBL" id="AZDJ01000022">
    <property type="protein sequence ID" value="KRK72523.1"/>
    <property type="molecule type" value="Genomic_DNA"/>
</dbReference>
<dbReference type="Proteomes" id="UP000051804">
    <property type="component" value="Unassembled WGS sequence"/>
</dbReference>
<dbReference type="PATRIC" id="fig|1291734.4.peg.1539"/>
<dbReference type="GO" id="GO:0003677">
    <property type="term" value="F:DNA binding"/>
    <property type="evidence" value="ECO:0007669"/>
    <property type="project" value="UniProtKB-UniRule"/>
</dbReference>
<dbReference type="Gene3D" id="1.10.357.10">
    <property type="entry name" value="Tetracycline Repressor, domain 2"/>
    <property type="match status" value="1"/>
</dbReference>
<dbReference type="InterPro" id="IPR039532">
    <property type="entry name" value="TetR_C_Firmicutes"/>
</dbReference>
<dbReference type="AlphaFoldDB" id="A0A0R1JN12"/>
<organism evidence="4 5">
    <name type="scientific">Lacticaseibacillus nasuensis JCM 17158</name>
    <dbReference type="NCBI Taxonomy" id="1291734"/>
    <lineage>
        <taxon>Bacteria</taxon>
        <taxon>Bacillati</taxon>
        <taxon>Bacillota</taxon>
        <taxon>Bacilli</taxon>
        <taxon>Lactobacillales</taxon>
        <taxon>Lactobacillaceae</taxon>
        <taxon>Lacticaseibacillus</taxon>
    </lineage>
</organism>
<keyword evidence="5" id="KW-1185">Reference proteome</keyword>